<sequence length="157" mass="17552">MKRIGRFDKIGLEQFRNDWEELFAGSVMMRNMDIEKIYASIKLPERENKDSAGYDFFSPAAFTLMPGESIRIPTGIRADIRSGWALSLYPADVPGPWSGIRLSGAGIIDGSYSHSENGGHICVKLVNGTEEARMRSIECGSRILKGIFLRHGFTYDD</sequence>
<comment type="caution">
    <text evidence="2">The sequence shown here is derived from an EMBL/GenBank/DDBJ whole genome shotgun (WGS) entry which is preliminary data.</text>
</comment>
<dbReference type="AlphaFoldDB" id="A0AAP2RJD7"/>
<keyword evidence="3" id="KW-1185">Reference proteome</keyword>
<dbReference type="InterPro" id="IPR036157">
    <property type="entry name" value="dUTPase-like_sf"/>
</dbReference>
<reference evidence="2 3" key="1">
    <citation type="submission" date="2021-11" db="EMBL/GenBank/DDBJ databases">
        <title>Lacrimispora sp. nov. NSJ-141 isolated from human feces.</title>
        <authorList>
            <person name="Abdugheni R."/>
        </authorList>
    </citation>
    <scope>NUCLEOTIDE SEQUENCE [LARGE SCALE GENOMIC DNA]</scope>
    <source>
        <strain evidence="2 3">NSJ-141</strain>
    </source>
</reference>
<dbReference type="SUPFAM" id="SSF51283">
    <property type="entry name" value="dUTPase-like"/>
    <property type="match status" value="1"/>
</dbReference>
<organism evidence="2 3">
    <name type="scientific">Lientehia hominis</name>
    <dbReference type="NCBI Taxonomy" id="2897778"/>
    <lineage>
        <taxon>Bacteria</taxon>
        <taxon>Bacillati</taxon>
        <taxon>Bacillota</taxon>
        <taxon>Clostridia</taxon>
        <taxon>Lachnospirales</taxon>
        <taxon>Lachnospiraceae</taxon>
        <taxon>Lientehia</taxon>
    </lineage>
</organism>
<evidence type="ECO:0000313" key="3">
    <source>
        <dbReference type="Proteomes" id="UP001299265"/>
    </source>
</evidence>
<protein>
    <submittedName>
        <fullName evidence="2">Deoxyuridine 5'-triphosphate nucleotidohydrolase</fullName>
    </submittedName>
</protein>
<dbReference type="RefSeq" id="WP_231062393.1">
    <property type="nucleotide sequence ID" value="NZ_JAJNOR010000004.1"/>
</dbReference>
<gene>
    <name evidence="2" type="ORF">LQE92_07625</name>
</gene>
<feature type="domain" description="dUTPase-like" evidence="1">
    <location>
        <begin position="41"/>
        <end position="143"/>
    </location>
</feature>
<proteinExistence type="predicted"/>
<dbReference type="Proteomes" id="UP001299265">
    <property type="component" value="Unassembled WGS sequence"/>
</dbReference>
<dbReference type="EMBL" id="JAJNOR010000004">
    <property type="protein sequence ID" value="MCD2492499.1"/>
    <property type="molecule type" value="Genomic_DNA"/>
</dbReference>
<accession>A0AAP2RJD7</accession>
<name>A0AAP2RJD7_9FIRM</name>
<evidence type="ECO:0000259" key="1">
    <source>
        <dbReference type="Pfam" id="PF00692"/>
    </source>
</evidence>
<evidence type="ECO:0000313" key="2">
    <source>
        <dbReference type="EMBL" id="MCD2492499.1"/>
    </source>
</evidence>
<dbReference type="InterPro" id="IPR029054">
    <property type="entry name" value="dUTPase-like"/>
</dbReference>
<dbReference type="Pfam" id="PF00692">
    <property type="entry name" value="dUTPase"/>
    <property type="match status" value="1"/>
</dbReference>
<dbReference type="Gene3D" id="2.70.40.10">
    <property type="match status" value="1"/>
</dbReference>